<sequence length="76" mass="8430">MSKKDKKIEIQIADSKVTVGADQFDGYTLSIGKKIIGEIAEFDGQFAVVKNGNVESFYKKLEKAVESLIEIYNLGK</sequence>
<comment type="caution">
    <text evidence="1">The sequence shown here is derived from an EMBL/GenBank/DDBJ whole genome shotgun (WGS) entry which is preliminary data.</text>
</comment>
<evidence type="ECO:0000313" key="2">
    <source>
        <dbReference type="Proteomes" id="UP000030019"/>
    </source>
</evidence>
<dbReference type="PATRIC" id="fig|176090.4.peg.912"/>
<dbReference type="AlphaFoldDB" id="A0A0A0DGX1"/>
<proteinExistence type="predicted"/>
<reference evidence="1 2" key="1">
    <citation type="submission" date="2014-06" db="EMBL/GenBank/DDBJ databases">
        <authorList>
            <person name="Teng J.L."/>
            <person name="Huang Y."/>
            <person name="Tse H."/>
            <person name="Lau S.K."/>
            <person name="Woo P.C."/>
        </authorList>
    </citation>
    <scope>NUCLEOTIDE SEQUENCE [LARGE SCALE GENOMIC DNA]</scope>
    <source>
        <strain evidence="1 2">HKU4</strain>
    </source>
</reference>
<name>A0A0A0DGX1_9STRE</name>
<evidence type="ECO:0000313" key="1">
    <source>
        <dbReference type="EMBL" id="KGM37300.1"/>
    </source>
</evidence>
<dbReference type="RefSeq" id="WP_037616269.1">
    <property type="nucleotide sequence ID" value="NZ_JABTYC020000002.1"/>
</dbReference>
<protein>
    <recommendedName>
        <fullName evidence="3">Branched-chain amino acid aminotransferase</fullName>
    </recommendedName>
</protein>
<evidence type="ECO:0008006" key="3">
    <source>
        <dbReference type="Google" id="ProtNLM"/>
    </source>
</evidence>
<dbReference type="Pfam" id="PF11184">
    <property type="entry name" value="DUF2969"/>
    <property type="match status" value="1"/>
</dbReference>
<gene>
    <name evidence="1" type="ORF">SSIN_0940</name>
</gene>
<accession>A0A0A0DGX1</accession>
<dbReference type="InterPro" id="IPR021351">
    <property type="entry name" value="DUF2969"/>
</dbReference>
<dbReference type="Proteomes" id="UP000030019">
    <property type="component" value="Unassembled WGS sequence"/>
</dbReference>
<organism evidence="1 2">
    <name type="scientific">Streptococcus sinensis</name>
    <dbReference type="NCBI Taxonomy" id="176090"/>
    <lineage>
        <taxon>Bacteria</taxon>
        <taxon>Bacillati</taxon>
        <taxon>Bacillota</taxon>
        <taxon>Bacilli</taxon>
        <taxon>Lactobacillales</taxon>
        <taxon>Streptococcaceae</taxon>
        <taxon>Streptococcus</taxon>
    </lineage>
</organism>
<dbReference type="EMBL" id="JPEN01000061">
    <property type="protein sequence ID" value="KGM37300.1"/>
    <property type="molecule type" value="Genomic_DNA"/>
</dbReference>
<keyword evidence="2" id="KW-1185">Reference proteome</keyword>